<dbReference type="EMBL" id="JAGIZA010000020">
    <property type="protein sequence ID" value="MBP0495679.1"/>
    <property type="molecule type" value="Genomic_DNA"/>
</dbReference>
<reference evidence="2" key="1">
    <citation type="submission" date="2021-03" db="EMBL/GenBank/DDBJ databases">
        <authorList>
            <person name="So Y."/>
        </authorList>
    </citation>
    <scope>NUCLEOTIDE SEQUENCE</scope>
    <source>
        <strain evidence="2">SG15</strain>
    </source>
</reference>
<organism evidence="2 3">
    <name type="scientific">Roseomonas indoligenes</name>
    <dbReference type="NCBI Taxonomy" id="2820811"/>
    <lineage>
        <taxon>Bacteria</taxon>
        <taxon>Pseudomonadati</taxon>
        <taxon>Pseudomonadota</taxon>
        <taxon>Alphaproteobacteria</taxon>
        <taxon>Acetobacterales</taxon>
        <taxon>Roseomonadaceae</taxon>
        <taxon>Roseomonas</taxon>
    </lineage>
</organism>
<keyword evidence="3" id="KW-1185">Reference proteome</keyword>
<evidence type="ECO:0000313" key="2">
    <source>
        <dbReference type="EMBL" id="MBP0495679.1"/>
    </source>
</evidence>
<sequence>MRRLVYRAHNPRWAFTPISGDGAARFGGRFNPVGVAALYTSWRMETAWREAQQGFAFKTQPLTICTYEVDCDDVADLTDPGSRSDLGIGLTDLACPWEDLALRGAEPPSWRVARRLIDAGTAAIIVPSFGPGATEGDRNVIFWHWGDAVPHRIAVIDDEGRLPRNQRSWL</sequence>
<dbReference type="Pfam" id="PF08808">
    <property type="entry name" value="RES"/>
    <property type="match status" value="1"/>
</dbReference>
<evidence type="ECO:0000313" key="3">
    <source>
        <dbReference type="Proteomes" id="UP000677537"/>
    </source>
</evidence>
<dbReference type="Proteomes" id="UP000677537">
    <property type="component" value="Unassembled WGS sequence"/>
</dbReference>
<protein>
    <submittedName>
        <fullName evidence="2">RES domain-containing protein</fullName>
    </submittedName>
</protein>
<comment type="caution">
    <text evidence="2">The sequence shown here is derived from an EMBL/GenBank/DDBJ whole genome shotgun (WGS) entry which is preliminary data.</text>
</comment>
<proteinExistence type="predicted"/>
<accession>A0A940MYG4</accession>
<feature type="domain" description="RES" evidence="1">
    <location>
        <begin position="17"/>
        <end position="153"/>
    </location>
</feature>
<gene>
    <name evidence="2" type="ORF">J5Y10_23045</name>
</gene>
<evidence type="ECO:0000259" key="1">
    <source>
        <dbReference type="SMART" id="SM00953"/>
    </source>
</evidence>
<dbReference type="InterPro" id="IPR014914">
    <property type="entry name" value="RES_dom"/>
</dbReference>
<dbReference type="AlphaFoldDB" id="A0A940MYG4"/>
<dbReference type="SMART" id="SM00953">
    <property type="entry name" value="RES"/>
    <property type="match status" value="1"/>
</dbReference>
<name>A0A940MYG4_9PROT</name>